<gene>
    <name evidence="1" type="ORF">J437_LFUL017979</name>
</gene>
<evidence type="ECO:0000313" key="2">
    <source>
        <dbReference type="Proteomes" id="UP000792457"/>
    </source>
</evidence>
<evidence type="ECO:0000313" key="1">
    <source>
        <dbReference type="EMBL" id="KAG8236295.1"/>
    </source>
</evidence>
<name>A0A8K0KMD6_LADFU</name>
<dbReference type="EMBL" id="KZ309007">
    <property type="protein sequence ID" value="KAG8236295.1"/>
    <property type="molecule type" value="Genomic_DNA"/>
</dbReference>
<reference evidence="1" key="2">
    <citation type="submission" date="2017-10" db="EMBL/GenBank/DDBJ databases">
        <title>Ladona fulva Genome sequencing and assembly.</title>
        <authorList>
            <person name="Murali S."/>
            <person name="Richards S."/>
            <person name="Bandaranaike D."/>
            <person name="Bellair M."/>
            <person name="Blankenburg K."/>
            <person name="Chao H."/>
            <person name="Dinh H."/>
            <person name="Doddapaneni H."/>
            <person name="Dugan-Rocha S."/>
            <person name="Elkadiri S."/>
            <person name="Gnanaolivu R."/>
            <person name="Hernandez B."/>
            <person name="Skinner E."/>
            <person name="Javaid M."/>
            <person name="Lee S."/>
            <person name="Li M."/>
            <person name="Ming W."/>
            <person name="Munidasa M."/>
            <person name="Muniz J."/>
            <person name="Nguyen L."/>
            <person name="Hughes D."/>
            <person name="Osuji N."/>
            <person name="Pu L.-L."/>
            <person name="Puazo M."/>
            <person name="Qu C."/>
            <person name="Quiroz J."/>
            <person name="Raj R."/>
            <person name="Weissenberger G."/>
            <person name="Xin Y."/>
            <person name="Zou X."/>
            <person name="Han Y."/>
            <person name="Worley K."/>
            <person name="Muzny D."/>
            <person name="Gibbs R."/>
        </authorList>
    </citation>
    <scope>NUCLEOTIDE SEQUENCE</scope>
    <source>
        <strain evidence="1">Sampled in the wild</strain>
    </source>
</reference>
<sequence length="89" mass="10247">MKEEVEEAMKEMKIRKACGIDVIPIEILKSLGDRGMKDMTHLSNMIYEIGEWPEDFLTAITVPLEKKKGAENAKIFEQLVLIFTQLKCF</sequence>
<proteinExistence type="predicted"/>
<organism evidence="1 2">
    <name type="scientific">Ladona fulva</name>
    <name type="common">Scarce chaser dragonfly</name>
    <name type="synonym">Libellula fulva</name>
    <dbReference type="NCBI Taxonomy" id="123851"/>
    <lineage>
        <taxon>Eukaryota</taxon>
        <taxon>Metazoa</taxon>
        <taxon>Ecdysozoa</taxon>
        <taxon>Arthropoda</taxon>
        <taxon>Hexapoda</taxon>
        <taxon>Insecta</taxon>
        <taxon>Pterygota</taxon>
        <taxon>Palaeoptera</taxon>
        <taxon>Odonata</taxon>
        <taxon>Epiprocta</taxon>
        <taxon>Anisoptera</taxon>
        <taxon>Libelluloidea</taxon>
        <taxon>Libellulidae</taxon>
        <taxon>Ladona</taxon>
    </lineage>
</organism>
<accession>A0A8K0KMD6</accession>
<dbReference type="AlphaFoldDB" id="A0A8K0KMD6"/>
<protein>
    <submittedName>
        <fullName evidence="1">Uncharacterized protein</fullName>
    </submittedName>
</protein>
<dbReference type="OrthoDB" id="414666at2759"/>
<comment type="caution">
    <text evidence="1">The sequence shown here is derived from an EMBL/GenBank/DDBJ whole genome shotgun (WGS) entry which is preliminary data.</text>
</comment>
<reference evidence="1" key="1">
    <citation type="submission" date="2013-04" db="EMBL/GenBank/DDBJ databases">
        <authorList>
            <person name="Qu J."/>
            <person name="Murali S.C."/>
            <person name="Bandaranaike D."/>
            <person name="Bellair M."/>
            <person name="Blankenburg K."/>
            <person name="Chao H."/>
            <person name="Dinh H."/>
            <person name="Doddapaneni H."/>
            <person name="Downs B."/>
            <person name="Dugan-Rocha S."/>
            <person name="Elkadiri S."/>
            <person name="Gnanaolivu R.D."/>
            <person name="Hernandez B."/>
            <person name="Javaid M."/>
            <person name="Jayaseelan J.C."/>
            <person name="Lee S."/>
            <person name="Li M."/>
            <person name="Ming W."/>
            <person name="Munidasa M."/>
            <person name="Muniz J."/>
            <person name="Nguyen L."/>
            <person name="Ongeri F."/>
            <person name="Osuji N."/>
            <person name="Pu L.-L."/>
            <person name="Puazo M."/>
            <person name="Qu C."/>
            <person name="Quiroz J."/>
            <person name="Raj R."/>
            <person name="Weissenberger G."/>
            <person name="Xin Y."/>
            <person name="Zou X."/>
            <person name="Han Y."/>
            <person name="Richards S."/>
            <person name="Worley K."/>
            <person name="Muzny D."/>
            <person name="Gibbs R."/>
        </authorList>
    </citation>
    <scope>NUCLEOTIDE SEQUENCE</scope>
    <source>
        <strain evidence="1">Sampled in the wild</strain>
    </source>
</reference>
<dbReference type="Proteomes" id="UP000792457">
    <property type="component" value="Unassembled WGS sequence"/>
</dbReference>
<keyword evidence="2" id="KW-1185">Reference proteome</keyword>